<organism evidence="1 2">
    <name type="scientific">Pyropia yezoensis</name>
    <name type="common">Susabi-nori</name>
    <name type="synonym">Porphyra yezoensis</name>
    <dbReference type="NCBI Taxonomy" id="2788"/>
    <lineage>
        <taxon>Eukaryota</taxon>
        <taxon>Rhodophyta</taxon>
        <taxon>Bangiophyceae</taxon>
        <taxon>Bangiales</taxon>
        <taxon>Bangiaceae</taxon>
        <taxon>Pyropia</taxon>
    </lineage>
</organism>
<proteinExistence type="predicted"/>
<evidence type="ECO:0000313" key="1">
    <source>
        <dbReference type="EMBL" id="KAK1868588.1"/>
    </source>
</evidence>
<protein>
    <submittedName>
        <fullName evidence="1">Uncharacterized protein</fullName>
    </submittedName>
</protein>
<name>A0ACC3CFF2_PYRYE</name>
<accession>A0ACC3CFF2</accession>
<gene>
    <name evidence="1" type="ORF">I4F81_011073</name>
</gene>
<keyword evidence="2" id="KW-1185">Reference proteome</keyword>
<evidence type="ECO:0000313" key="2">
    <source>
        <dbReference type="Proteomes" id="UP000798662"/>
    </source>
</evidence>
<dbReference type="Proteomes" id="UP000798662">
    <property type="component" value="Chromosome 3"/>
</dbReference>
<sequence length="413" mass="41002">MGPFFVAPPRHRRRRWLALTAAAAVAVAAAAVTVSGVINPLGEAPATGGGRGGGGGGRGAPKTKGPPPGRGRNGGGGGGSGKSRGKSGKSGKGGSSSSSSSGGGSSGNSGNSGNSGGGRGAQRGSGGAPRGRAAARNVAALQGKGVFRVRGGGGGGGGVQAGWEAARGGEFMAKFFLPSGVDFYCGGSLVGGRGDRVLSAAHCFEGADVSADVVRVGGVALFDGFQVKIKAVVLHPDYDPVTLENDLAVVTLAGMPSSKELRDAGVYPAQLNRVGGRPWVGEEVTHTGWGETSGTGGGTTVAAELAATRMRVSAHADCIAYLDGRGWDTAGLDPAHLLCASLGDSTSSCSGDSGGPLFRKVASPGGKKRPTWVLYGVLSFGHADDTGDECPVDAPEWYTRVSGYKSWVGKHLG</sequence>
<dbReference type="EMBL" id="CM020620">
    <property type="protein sequence ID" value="KAK1868588.1"/>
    <property type="molecule type" value="Genomic_DNA"/>
</dbReference>
<comment type="caution">
    <text evidence="1">The sequence shown here is derived from an EMBL/GenBank/DDBJ whole genome shotgun (WGS) entry which is preliminary data.</text>
</comment>
<reference evidence="1" key="1">
    <citation type="submission" date="2019-11" db="EMBL/GenBank/DDBJ databases">
        <title>Nori genome reveals adaptations in red seaweeds to the harsh intertidal environment.</title>
        <authorList>
            <person name="Wang D."/>
            <person name="Mao Y."/>
        </authorList>
    </citation>
    <scope>NUCLEOTIDE SEQUENCE</scope>
    <source>
        <tissue evidence="1">Gametophyte</tissue>
    </source>
</reference>